<dbReference type="GO" id="GO:0000271">
    <property type="term" value="P:polysaccharide biosynthetic process"/>
    <property type="evidence" value="ECO:0007669"/>
    <property type="project" value="InterPro"/>
</dbReference>
<feature type="transmembrane region" description="Helical" evidence="6">
    <location>
        <begin position="104"/>
        <end position="123"/>
    </location>
</feature>
<dbReference type="Proteomes" id="UP000824023">
    <property type="component" value="Unassembled WGS sequence"/>
</dbReference>
<proteinExistence type="inferred from homology"/>
<reference evidence="8" key="1">
    <citation type="journal article" date="2021" name="PeerJ">
        <title>Extensive microbial diversity within the chicken gut microbiome revealed by metagenomics and culture.</title>
        <authorList>
            <person name="Gilroy R."/>
            <person name="Ravi A."/>
            <person name="Getino M."/>
            <person name="Pursley I."/>
            <person name="Horton D.L."/>
            <person name="Alikhan N.F."/>
            <person name="Baker D."/>
            <person name="Gharbi K."/>
            <person name="Hall N."/>
            <person name="Watson M."/>
            <person name="Adriaenssens E.M."/>
            <person name="Foster-Nyarko E."/>
            <person name="Jarju S."/>
            <person name="Secka A."/>
            <person name="Antonio M."/>
            <person name="Oren A."/>
            <person name="Chaudhuri R.R."/>
            <person name="La Ragione R."/>
            <person name="Hildebrand F."/>
            <person name="Pallen M.J."/>
        </authorList>
    </citation>
    <scope>NUCLEOTIDE SEQUENCE</scope>
    <source>
        <strain evidence="8">ChiHjej12B11-24981</strain>
    </source>
</reference>
<evidence type="ECO:0000259" key="7">
    <source>
        <dbReference type="Pfam" id="PF04138"/>
    </source>
</evidence>
<evidence type="ECO:0000256" key="3">
    <source>
        <dbReference type="ARBA" id="ARBA00022692"/>
    </source>
</evidence>
<gene>
    <name evidence="8" type="ORF">H9819_05260</name>
</gene>
<dbReference type="PANTHER" id="PTHR38459:SF1">
    <property type="entry name" value="PROPHAGE BACTOPRENOL-LINKED GLUCOSE TRANSLOCASE HOMOLOG"/>
    <property type="match status" value="1"/>
</dbReference>
<comment type="subcellular location">
    <subcellularLocation>
        <location evidence="1">Membrane</location>
        <topology evidence="1">Multi-pass membrane protein</topology>
    </subcellularLocation>
</comment>
<dbReference type="InterPro" id="IPR051401">
    <property type="entry name" value="GtrA_CellWall_Glycosyl"/>
</dbReference>
<keyword evidence="3 6" id="KW-0812">Transmembrane</keyword>
<dbReference type="GO" id="GO:0005886">
    <property type="term" value="C:plasma membrane"/>
    <property type="evidence" value="ECO:0007669"/>
    <property type="project" value="TreeGrafter"/>
</dbReference>
<dbReference type="AlphaFoldDB" id="A0A9D2A8P1"/>
<comment type="caution">
    <text evidence="8">The sequence shown here is derived from an EMBL/GenBank/DDBJ whole genome shotgun (WGS) entry which is preliminary data.</text>
</comment>
<keyword evidence="5 6" id="KW-0472">Membrane</keyword>
<accession>A0A9D2A8P1</accession>
<dbReference type="InterPro" id="IPR007267">
    <property type="entry name" value="GtrA_DPMS_TM"/>
</dbReference>
<protein>
    <submittedName>
        <fullName evidence="8">GtrA family protein</fullName>
    </submittedName>
</protein>
<evidence type="ECO:0000256" key="2">
    <source>
        <dbReference type="ARBA" id="ARBA00009399"/>
    </source>
</evidence>
<evidence type="ECO:0000256" key="5">
    <source>
        <dbReference type="ARBA" id="ARBA00023136"/>
    </source>
</evidence>
<keyword evidence="4 6" id="KW-1133">Transmembrane helix</keyword>
<evidence type="ECO:0000256" key="6">
    <source>
        <dbReference type="SAM" id="Phobius"/>
    </source>
</evidence>
<reference evidence="8" key="2">
    <citation type="submission" date="2021-04" db="EMBL/GenBank/DDBJ databases">
        <authorList>
            <person name="Gilroy R."/>
        </authorList>
    </citation>
    <scope>NUCLEOTIDE SEQUENCE</scope>
    <source>
        <strain evidence="8">ChiHjej12B11-24981</strain>
    </source>
</reference>
<dbReference type="PANTHER" id="PTHR38459">
    <property type="entry name" value="PROPHAGE BACTOPRENOL-LINKED GLUCOSE TRANSLOCASE HOMOLOG"/>
    <property type="match status" value="1"/>
</dbReference>
<feature type="domain" description="GtrA/DPMS transmembrane" evidence="7">
    <location>
        <begin position="14"/>
        <end position="122"/>
    </location>
</feature>
<comment type="similarity">
    <text evidence="2">Belongs to the GtrA family.</text>
</comment>
<feature type="transmembrane region" description="Helical" evidence="6">
    <location>
        <begin position="39"/>
        <end position="59"/>
    </location>
</feature>
<organism evidence="8 9">
    <name type="scientific">Candidatus Bacteroides merdipullorum</name>
    <dbReference type="NCBI Taxonomy" id="2838474"/>
    <lineage>
        <taxon>Bacteria</taxon>
        <taxon>Pseudomonadati</taxon>
        <taxon>Bacteroidota</taxon>
        <taxon>Bacteroidia</taxon>
        <taxon>Bacteroidales</taxon>
        <taxon>Bacteroidaceae</taxon>
        <taxon>Bacteroides</taxon>
    </lineage>
</organism>
<sequence>MRLLRKDIGSEFVRFAVVGVTATGVHYAVYWLLQHVLNVNVAYTAGYLAGFVLNFYLTARFTFRTRPSWTKLFGMGAAHAVNYGLHLALLNLFLWVGLSNEWAPLPVFAIAVPVNFLLVRFVFKRKEKEHV</sequence>
<evidence type="ECO:0000256" key="1">
    <source>
        <dbReference type="ARBA" id="ARBA00004141"/>
    </source>
</evidence>
<feature type="transmembrane region" description="Helical" evidence="6">
    <location>
        <begin position="12"/>
        <end position="33"/>
    </location>
</feature>
<evidence type="ECO:0000256" key="4">
    <source>
        <dbReference type="ARBA" id="ARBA00022989"/>
    </source>
</evidence>
<evidence type="ECO:0000313" key="9">
    <source>
        <dbReference type="Proteomes" id="UP000824023"/>
    </source>
</evidence>
<name>A0A9D2A8P1_9BACE</name>
<dbReference type="EMBL" id="DXCK01000073">
    <property type="protein sequence ID" value="HIZ01650.1"/>
    <property type="molecule type" value="Genomic_DNA"/>
</dbReference>
<dbReference type="Pfam" id="PF04138">
    <property type="entry name" value="GtrA_DPMS_TM"/>
    <property type="match status" value="1"/>
</dbReference>
<evidence type="ECO:0000313" key="8">
    <source>
        <dbReference type="EMBL" id="HIZ01650.1"/>
    </source>
</evidence>
<feature type="transmembrane region" description="Helical" evidence="6">
    <location>
        <begin position="80"/>
        <end position="98"/>
    </location>
</feature>